<dbReference type="Pfam" id="PF02565">
    <property type="entry name" value="RecO_C"/>
    <property type="match status" value="1"/>
</dbReference>
<evidence type="ECO:0000256" key="7">
    <source>
        <dbReference type="HAMAP-Rule" id="MF_00201"/>
    </source>
</evidence>
<keyword evidence="4 7" id="KW-0233">DNA recombination</keyword>
<keyword evidence="10" id="KW-1185">Reference proteome</keyword>
<feature type="domain" description="DNA replication/recombination mediator RecO N-terminal" evidence="8">
    <location>
        <begin position="4"/>
        <end position="65"/>
    </location>
</feature>
<dbReference type="InterPro" id="IPR012340">
    <property type="entry name" value="NA-bd_OB-fold"/>
</dbReference>
<gene>
    <name evidence="7" type="primary">recO</name>
    <name evidence="9" type="ORF">TDIS_1504</name>
</gene>
<organism evidence="9 10">
    <name type="scientific">Thermosulfurimonas dismutans</name>
    <dbReference type="NCBI Taxonomy" id="999894"/>
    <lineage>
        <taxon>Bacteria</taxon>
        <taxon>Pseudomonadati</taxon>
        <taxon>Thermodesulfobacteriota</taxon>
        <taxon>Thermodesulfobacteria</taxon>
        <taxon>Thermodesulfobacteriales</taxon>
        <taxon>Thermodesulfobacteriaceae</taxon>
        <taxon>Thermosulfurimonas</taxon>
    </lineage>
</organism>
<dbReference type="AlphaFoldDB" id="A0A179D307"/>
<dbReference type="Gene3D" id="2.40.50.140">
    <property type="entry name" value="Nucleic acid-binding proteins"/>
    <property type="match status" value="1"/>
</dbReference>
<reference evidence="9 10" key="1">
    <citation type="submission" date="2016-04" db="EMBL/GenBank/DDBJ databases">
        <title>Genome analysis of Thermosulfurimonas dismutans, the first thermophilic sulfur-disproportionating bacterium of the phylum Thermodesulfobacteria.</title>
        <authorList>
            <person name="Mardanov A.V."/>
            <person name="Beletsky A.V."/>
            <person name="Kadnikov V.V."/>
            <person name="Slobodkin A.I."/>
            <person name="Ravin N.V."/>
        </authorList>
    </citation>
    <scope>NUCLEOTIDE SEQUENCE [LARGE SCALE GENOMIC DNA]</scope>
    <source>
        <strain evidence="9 10">S95</strain>
    </source>
</reference>
<comment type="caution">
    <text evidence="9">The sequence shown here is derived from an EMBL/GenBank/DDBJ whole genome shotgun (WGS) entry which is preliminary data.</text>
</comment>
<evidence type="ECO:0000256" key="3">
    <source>
        <dbReference type="ARBA" id="ARBA00022763"/>
    </source>
</evidence>
<comment type="similarity">
    <text evidence="1 7">Belongs to the RecO family.</text>
</comment>
<evidence type="ECO:0000313" key="9">
    <source>
        <dbReference type="EMBL" id="OAQ20460.1"/>
    </source>
</evidence>
<dbReference type="GO" id="GO:0006302">
    <property type="term" value="P:double-strand break repair"/>
    <property type="evidence" value="ECO:0007669"/>
    <property type="project" value="TreeGrafter"/>
</dbReference>
<name>A0A179D307_9BACT</name>
<evidence type="ECO:0000256" key="6">
    <source>
        <dbReference type="ARBA" id="ARBA00033409"/>
    </source>
</evidence>
<evidence type="ECO:0000259" key="8">
    <source>
        <dbReference type="Pfam" id="PF11967"/>
    </source>
</evidence>
<protein>
    <recommendedName>
        <fullName evidence="2 7">DNA repair protein RecO</fullName>
    </recommendedName>
    <alternativeName>
        <fullName evidence="6 7">Recombination protein O</fullName>
    </alternativeName>
</protein>
<dbReference type="HAMAP" id="MF_00201">
    <property type="entry name" value="RecO"/>
    <property type="match status" value="1"/>
</dbReference>
<sequence>MSVALVLSVKEISESDLLVSFLSRERGRLSAVAKGARRSRRRFVNKLEPGHLLRIHLRKGRSGLTPFLEAADLLFAPENFRTDPRRFTLASYFIELCERSSPPAEGREIFPLLLENLKFLEKRSPPPILKPYFELQLLRLLGWSPEFRGCVTCGKELASSAYFSFAGGGLRCEHCAREGDRVISPRTRAVLSALFRLSPDSLSRLRIPEDEIREMATLVEAFLKKVLDQDIKALKVLKALESYEKRA</sequence>
<evidence type="ECO:0000256" key="1">
    <source>
        <dbReference type="ARBA" id="ARBA00007452"/>
    </source>
</evidence>
<dbReference type="GO" id="GO:0043590">
    <property type="term" value="C:bacterial nucleoid"/>
    <property type="evidence" value="ECO:0007669"/>
    <property type="project" value="TreeGrafter"/>
</dbReference>
<evidence type="ECO:0000256" key="5">
    <source>
        <dbReference type="ARBA" id="ARBA00023204"/>
    </source>
</evidence>
<dbReference type="Pfam" id="PF11967">
    <property type="entry name" value="RecO_N"/>
    <property type="match status" value="1"/>
</dbReference>
<keyword evidence="5 7" id="KW-0234">DNA repair</keyword>
<accession>A0A179D307</accession>
<dbReference type="Gene3D" id="1.20.1440.120">
    <property type="entry name" value="Recombination protein O, C-terminal domain"/>
    <property type="match status" value="1"/>
</dbReference>
<dbReference type="InterPro" id="IPR022572">
    <property type="entry name" value="DNA_rep/recomb_RecO_N"/>
</dbReference>
<keyword evidence="3 7" id="KW-0227">DNA damage</keyword>
<comment type="function">
    <text evidence="7">Involved in DNA repair and RecF pathway recombination.</text>
</comment>
<dbReference type="InterPro" id="IPR037278">
    <property type="entry name" value="ARFGAP/RecO"/>
</dbReference>
<evidence type="ECO:0000313" key="10">
    <source>
        <dbReference type="Proteomes" id="UP000078390"/>
    </source>
</evidence>
<proteinExistence type="inferred from homology"/>
<dbReference type="SUPFAM" id="SSF57863">
    <property type="entry name" value="ArfGap/RecO-like zinc finger"/>
    <property type="match status" value="1"/>
</dbReference>
<dbReference type="EMBL" id="LWLG01000011">
    <property type="protein sequence ID" value="OAQ20460.1"/>
    <property type="molecule type" value="Genomic_DNA"/>
</dbReference>
<dbReference type="PANTHER" id="PTHR33991:SF1">
    <property type="entry name" value="DNA REPAIR PROTEIN RECO"/>
    <property type="match status" value="1"/>
</dbReference>
<dbReference type="STRING" id="999894.TDIS_1504"/>
<dbReference type="InterPro" id="IPR042242">
    <property type="entry name" value="RecO_C"/>
</dbReference>
<dbReference type="Proteomes" id="UP000078390">
    <property type="component" value="Unassembled WGS sequence"/>
</dbReference>
<dbReference type="InterPro" id="IPR003717">
    <property type="entry name" value="RecO"/>
</dbReference>
<evidence type="ECO:0000256" key="4">
    <source>
        <dbReference type="ARBA" id="ARBA00023172"/>
    </source>
</evidence>
<dbReference type="PANTHER" id="PTHR33991">
    <property type="entry name" value="DNA REPAIR PROTEIN RECO"/>
    <property type="match status" value="1"/>
</dbReference>
<dbReference type="NCBIfam" id="TIGR00613">
    <property type="entry name" value="reco"/>
    <property type="match status" value="1"/>
</dbReference>
<dbReference type="GO" id="GO:0006310">
    <property type="term" value="P:DNA recombination"/>
    <property type="evidence" value="ECO:0007669"/>
    <property type="project" value="UniProtKB-UniRule"/>
</dbReference>
<dbReference type="SUPFAM" id="SSF50249">
    <property type="entry name" value="Nucleic acid-binding proteins"/>
    <property type="match status" value="1"/>
</dbReference>
<evidence type="ECO:0000256" key="2">
    <source>
        <dbReference type="ARBA" id="ARBA00021310"/>
    </source>
</evidence>